<feature type="chain" id="PRO_5037459247" description="DUF8020 domain-containing protein" evidence="2">
    <location>
        <begin position="27"/>
        <end position="263"/>
    </location>
</feature>
<evidence type="ECO:0000313" key="5">
    <source>
        <dbReference type="Proteomes" id="UP000638263"/>
    </source>
</evidence>
<feature type="compositionally biased region" description="Low complexity" evidence="1">
    <location>
        <begin position="252"/>
        <end position="263"/>
    </location>
</feature>
<accession>A0A917RUA2</accession>
<evidence type="ECO:0000259" key="3">
    <source>
        <dbReference type="Pfam" id="PF26059"/>
    </source>
</evidence>
<name>A0A917RUA2_9NOCA</name>
<reference evidence="4" key="1">
    <citation type="journal article" date="2014" name="Int. J. Syst. Evol. Microbiol.">
        <title>Complete genome sequence of Corynebacterium casei LMG S-19264T (=DSM 44701T), isolated from a smear-ripened cheese.</title>
        <authorList>
            <consortium name="US DOE Joint Genome Institute (JGI-PGF)"/>
            <person name="Walter F."/>
            <person name="Albersmeier A."/>
            <person name="Kalinowski J."/>
            <person name="Ruckert C."/>
        </authorList>
    </citation>
    <scope>NUCLEOTIDE SEQUENCE</scope>
    <source>
        <strain evidence="4">CGMCC 4.3508</strain>
    </source>
</reference>
<keyword evidence="5" id="KW-1185">Reference proteome</keyword>
<proteinExistence type="predicted"/>
<dbReference type="Proteomes" id="UP000638263">
    <property type="component" value="Unassembled WGS sequence"/>
</dbReference>
<reference evidence="4" key="2">
    <citation type="submission" date="2020-09" db="EMBL/GenBank/DDBJ databases">
        <authorList>
            <person name="Sun Q."/>
            <person name="Zhou Y."/>
        </authorList>
    </citation>
    <scope>NUCLEOTIDE SEQUENCE</scope>
    <source>
        <strain evidence="4">CGMCC 4.3508</strain>
    </source>
</reference>
<evidence type="ECO:0000256" key="1">
    <source>
        <dbReference type="SAM" id="MobiDB-lite"/>
    </source>
</evidence>
<dbReference type="EMBL" id="BMMH01000011">
    <property type="protein sequence ID" value="GGL27278.1"/>
    <property type="molecule type" value="Genomic_DNA"/>
</dbReference>
<evidence type="ECO:0000313" key="4">
    <source>
        <dbReference type="EMBL" id="GGL27278.1"/>
    </source>
</evidence>
<feature type="signal peptide" evidence="2">
    <location>
        <begin position="1"/>
        <end position="26"/>
    </location>
</feature>
<dbReference type="AlphaFoldDB" id="A0A917RUA2"/>
<feature type="region of interest" description="Disordered" evidence="1">
    <location>
        <begin position="237"/>
        <end position="263"/>
    </location>
</feature>
<organism evidence="4 5">
    <name type="scientific">Nocardia jinanensis</name>
    <dbReference type="NCBI Taxonomy" id="382504"/>
    <lineage>
        <taxon>Bacteria</taxon>
        <taxon>Bacillati</taxon>
        <taxon>Actinomycetota</taxon>
        <taxon>Actinomycetes</taxon>
        <taxon>Mycobacteriales</taxon>
        <taxon>Nocardiaceae</taxon>
        <taxon>Nocardia</taxon>
    </lineage>
</organism>
<dbReference type="InterPro" id="IPR058333">
    <property type="entry name" value="DUF8020"/>
</dbReference>
<feature type="region of interest" description="Disordered" evidence="1">
    <location>
        <begin position="60"/>
        <end position="84"/>
    </location>
</feature>
<sequence>MTLPRSAVVATLITGSLAMGFGTAHADPAAEAPKTVNYAVQLKDKTVVATINGGSFSIVEKDASPEETSSTAQEPGTPAGEPIAEGAEKAKVVEIKDGEGKLVASLPLEFTAAGAEIPVVSEVKQDGAVLEITPEKPAGAEAGQPKEVLHPVAKPIASPAENQMAVSEFSSNFGLATAIGGFIGTAVGFVVGCVVIPAIGCLPGAGLGGIIGTIAVGGPTLVAAGVELINTMQAPAGTSKWANGGEGPAPAPASAEAPVEAPK</sequence>
<evidence type="ECO:0000256" key="2">
    <source>
        <dbReference type="SAM" id="SignalP"/>
    </source>
</evidence>
<comment type="caution">
    <text evidence="4">The sequence shown here is derived from an EMBL/GenBank/DDBJ whole genome shotgun (WGS) entry which is preliminary data.</text>
</comment>
<feature type="domain" description="DUF8020" evidence="3">
    <location>
        <begin position="91"/>
        <end position="135"/>
    </location>
</feature>
<dbReference type="Pfam" id="PF26059">
    <property type="entry name" value="DUF8020"/>
    <property type="match status" value="1"/>
</dbReference>
<keyword evidence="2" id="KW-0732">Signal</keyword>
<protein>
    <recommendedName>
        <fullName evidence="3">DUF8020 domain-containing protein</fullName>
    </recommendedName>
</protein>
<gene>
    <name evidence="4" type="ORF">GCM10011588_47570</name>
</gene>